<keyword evidence="3" id="KW-1133">Transmembrane helix</keyword>
<dbReference type="GO" id="GO:0030431">
    <property type="term" value="P:sleep"/>
    <property type="evidence" value="ECO:0007669"/>
    <property type="project" value="InterPro"/>
</dbReference>
<keyword evidence="3" id="KW-0812">Transmembrane</keyword>
<dbReference type="Pfam" id="PF17064">
    <property type="entry name" value="QVR"/>
    <property type="match status" value="1"/>
</dbReference>
<name>A0A8S4A3I3_9EUPU</name>
<keyword evidence="2" id="KW-0325">Glycoprotein</keyword>
<dbReference type="EMBL" id="CAJHNH020007335">
    <property type="protein sequence ID" value="CAG5134575.1"/>
    <property type="molecule type" value="Genomic_DNA"/>
</dbReference>
<comment type="caution">
    <text evidence="4">The sequence shown here is derived from an EMBL/GenBank/DDBJ whole genome shotgun (WGS) entry which is preliminary data.</text>
</comment>
<feature type="transmembrane region" description="Helical" evidence="3">
    <location>
        <begin position="98"/>
        <end position="118"/>
    </location>
</feature>
<keyword evidence="5" id="KW-1185">Reference proteome</keyword>
<evidence type="ECO:0000256" key="3">
    <source>
        <dbReference type="SAM" id="Phobius"/>
    </source>
</evidence>
<evidence type="ECO:0000256" key="1">
    <source>
        <dbReference type="ARBA" id="ARBA00022729"/>
    </source>
</evidence>
<accession>A0A8S4A3I3</accession>
<evidence type="ECO:0000313" key="5">
    <source>
        <dbReference type="Proteomes" id="UP000678393"/>
    </source>
</evidence>
<reference evidence="4" key="1">
    <citation type="submission" date="2021-04" db="EMBL/GenBank/DDBJ databases">
        <authorList>
            <consortium name="Molecular Ecology Group"/>
        </authorList>
    </citation>
    <scope>NUCLEOTIDE SEQUENCE</scope>
</reference>
<protein>
    <recommendedName>
        <fullName evidence="6">Protein sleepless</fullName>
    </recommendedName>
</protein>
<evidence type="ECO:0000256" key="2">
    <source>
        <dbReference type="ARBA" id="ARBA00023180"/>
    </source>
</evidence>
<dbReference type="OrthoDB" id="6083863at2759"/>
<organism evidence="4 5">
    <name type="scientific">Candidula unifasciata</name>
    <dbReference type="NCBI Taxonomy" id="100452"/>
    <lineage>
        <taxon>Eukaryota</taxon>
        <taxon>Metazoa</taxon>
        <taxon>Spiralia</taxon>
        <taxon>Lophotrochozoa</taxon>
        <taxon>Mollusca</taxon>
        <taxon>Gastropoda</taxon>
        <taxon>Heterobranchia</taxon>
        <taxon>Euthyneura</taxon>
        <taxon>Panpulmonata</taxon>
        <taxon>Eupulmonata</taxon>
        <taxon>Stylommatophora</taxon>
        <taxon>Helicina</taxon>
        <taxon>Helicoidea</taxon>
        <taxon>Geomitridae</taxon>
        <taxon>Candidula</taxon>
    </lineage>
</organism>
<evidence type="ECO:0008006" key="6">
    <source>
        <dbReference type="Google" id="ProtNLM"/>
    </source>
</evidence>
<dbReference type="InterPro" id="IPR031424">
    <property type="entry name" value="QVR-like"/>
</dbReference>
<dbReference type="AlphaFoldDB" id="A0A8S4A3I3"/>
<keyword evidence="1" id="KW-0732">Signal</keyword>
<sequence>CFYCDNSVSPACGQEFKAYQFVATVCPDDDKRRPICGKQEQPPDRHGWTGVIRSCYYPGDLPGINESSGCHQYFHDQNNFSALYCFCNTSYCNGAPSAFILSYVNVLVVTLSTFILSIPCAS</sequence>
<gene>
    <name evidence="4" type="ORF">CUNI_LOCUS20133</name>
</gene>
<dbReference type="InterPro" id="IPR050975">
    <property type="entry name" value="Sleep_regulator"/>
</dbReference>
<feature type="non-terminal residue" evidence="4">
    <location>
        <position position="122"/>
    </location>
</feature>
<keyword evidence="3" id="KW-0472">Membrane</keyword>
<dbReference type="Proteomes" id="UP000678393">
    <property type="component" value="Unassembled WGS sequence"/>
</dbReference>
<evidence type="ECO:0000313" key="4">
    <source>
        <dbReference type="EMBL" id="CAG5134575.1"/>
    </source>
</evidence>
<proteinExistence type="predicted"/>
<dbReference type="PANTHER" id="PTHR33562">
    <property type="entry name" value="ATILLA, ISOFORM B-RELATED-RELATED"/>
    <property type="match status" value="1"/>
</dbReference>
<dbReference type="GO" id="GO:0032222">
    <property type="term" value="P:regulation of synaptic transmission, cholinergic"/>
    <property type="evidence" value="ECO:0007669"/>
    <property type="project" value="InterPro"/>
</dbReference>